<evidence type="ECO:0000256" key="9">
    <source>
        <dbReference type="ARBA" id="ARBA00032607"/>
    </source>
</evidence>
<evidence type="ECO:0000256" key="6">
    <source>
        <dbReference type="ARBA" id="ARBA00022824"/>
    </source>
</evidence>
<keyword evidence="4 13" id="KW-0812">Transmembrane</keyword>
<dbReference type="Proteomes" id="UP001175271">
    <property type="component" value="Unassembled WGS sequence"/>
</dbReference>
<evidence type="ECO:0000256" key="11">
    <source>
        <dbReference type="ARBA" id="ARBA00049729"/>
    </source>
</evidence>
<reference evidence="15" key="1">
    <citation type="submission" date="2023-06" db="EMBL/GenBank/DDBJ databases">
        <title>Genomic analysis of the entomopathogenic nematode Steinernema hermaphroditum.</title>
        <authorList>
            <person name="Schwarz E.M."/>
            <person name="Heppert J.K."/>
            <person name="Baniya A."/>
            <person name="Schwartz H.T."/>
            <person name="Tan C.-H."/>
            <person name="Antoshechkin I."/>
            <person name="Sternberg P.W."/>
            <person name="Goodrich-Blair H."/>
            <person name="Dillman A.R."/>
        </authorList>
    </citation>
    <scope>NUCLEOTIDE SEQUENCE</scope>
    <source>
        <strain evidence="15">PS9179</strain>
        <tissue evidence="15">Whole animal</tissue>
    </source>
</reference>
<dbReference type="EMBL" id="JAUCMV010000003">
    <property type="protein sequence ID" value="KAK0412255.1"/>
    <property type="molecule type" value="Genomic_DNA"/>
</dbReference>
<evidence type="ECO:0000256" key="7">
    <source>
        <dbReference type="ARBA" id="ARBA00022989"/>
    </source>
</evidence>
<keyword evidence="8 13" id="KW-0472">Membrane</keyword>
<evidence type="ECO:0000256" key="10">
    <source>
        <dbReference type="ARBA" id="ARBA00047280"/>
    </source>
</evidence>
<dbReference type="PANTHER" id="PTHR13046:SF0">
    <property type="entry name" value="CAAX PRENYL PROTEASE 2"/>
    <property type="match status" value="1"/>
</dbReference>
<dbReference type="GO" id="GO:0004222">
    <property type="term" value="F:metalloendopeptidase activity"/>
    <property type="evidence" value="ECO:0007669"/>
    <property type="project" value="InterPro"/>
</dbReference>
<protein>
    <recommendedName>
        <fullName evidence="12">CAAX prenyl protease 2</fullName>
        <ecNumber evidence="11">3.4.26.1</ecNumber>
    </recommendedName>
    <alternativeName>
        <fullName evidence="9">Farnesylated proteins-converting enzyme 2</fullName>
    </alternativeName>
</protein>
<keyword evidence="3" id="KW-0645">Protease</keyword>
<keyword evidence="7 13" id="KW-1133">Transmembrane helix</keyword>
<evidence type="ECO:0000259" key="14">
    <source>
        <dbReference type="Pfam" id="PF02517"/>
    </source>
</evidence>
<evidence type="ECO:0000256" key="12">
    <source>
        <dbReference type="ARBA" id="ARBA00049763"/>
    </source>
</evidence>
<evidence type="ECO:0000256" key="4">
    <source>
        <dbReference type="ARBA" id="ARBA00022692"/>
    </source>
</evidence>
<evidence type="ECO:0000256" key="5">
    <source>
        <dbReference type="ARBA" id="ARBA00022801"/>
    </source>
</evidence>
<feature type="transmembrane region" description="Helical" evidence="13">
    <location>
        <begin position="6"/>
        <end position="29"/>
    </location>
</feature>
<gene>
    <name evidence="15" type="ORF">QR680_006115</name>
</gene>
<keyword evidence="5" id="KW-0378">Hydrolase</keyword>
<feature type="domain" description="CAAX prenyl protease 2/Lysostaphin resistance protein A-like" evidence="14">
    <location>
        <begin position="124"/>
        <end position="226"/>
    </location>
</feature>
<feature type="transmembrane region" description="Helical" evidence="13">
    <location>
        <begin position="41"/>
        <end position="59"/>
    </location>
</feature>
<dbReference type="GO" id="GO:0005789">
    <property type="term" value="C:endoplasmic reticulum membrane"/>
    <property type="evidence" value="ECO:0007669"/>
    <property type="project" value="UniProtKB-SubCell"/>
</dbReference>
<dbReference type="PANTHER" id="PTHR13046">
    <property type="entry name" value="PROTEASE U48 CAAX PRENYL PROTEASE RCE1"/>
    <property type="match status" value="1"/>
</dbReference>
<dbReference type="GO" id="GO:0071586">
    <property type="term" value="P:CAAX-box protein processing"/>
    <property type="evidence" value="ECO:0007669"/>
    <property type="project" value="InterPro"/>
</dbReference>
<comment type="subcellular location">
    <subcellularLocation>
        <location evidence="1">Endoplasmic reticulum membrane</location>
        <topology evidence="1">Multi-pass membrane protein</topology>
    </subcellularLocation>
</comment>
<proteinExistence type="inferred from homology"/>
<evidence type="ECO:0000256" key="13">
    <source>
        <dbReference type="SAM" id="Phobius"/>
    </source>
</evidence>
<sequence length="273" mass="30831">MESVATVTASVLIPVGYVGFIHMFDYNGVDRDHPASLRKRFCAAFLHNALSIGTSYGLLRHLSEPFHTMGFHLHGTLAAVVGSSLLTGVFYLGNCLEKLYDEFHYPYGIGLFSLKSWTQSFRELTFIRNTFMAPITEEIAFRACSATLFYRCFGWNGAIFVAPLFFSLSHLHHIFDDMRKGMSKGQAIGQRVFQATYSYLFGVYATFIFMRTNHILVPIISHSICNNLGLPNFSFSSLNKKWTWAVTAGHVIGALSWVSLLYPLTSRHLYLSY</sequence>
<feature type="transmembrane region" description="Helical" evidence="13">
    <location>
        <begin position="71"/>
        <end position="92"/>
    </location>
</feature>
<accession>A0AA39HUC4</accession>
<evidence type="ECO:0000313" key="16">
    <source>
        <dbReference type="Proteomes" id="UP001175271"/>
    </source>
</evidence>
<keyword evidence="16" id="KW-1185">Reference proteome</keyword>
<feature type="transmembrane region" description="Helical" evidence="13">
    <location>
        <begin position="192"/>
        <end position="210"/>
    </location>
</feature>
<name>A0AA39HUC4_9BILA</name>
<dbReference type="AlphaFoldDB" id="A0AA39HUC4"/>
<dbReference type="EC" id="3.4.26.1" evidence="11"/>
<organism evidence="15 16">
    <name type="scientific">Steinernema hermaphroditum</name>
    <dbReference type="NCBI Taxonomy" id="289476"/>
    <lineage>
        <taxon>Eukaryota</taxon>
        <taxon>Metazoa</taxon>
        <taxon>Ecdysozoa</taxon>
        <taxon>Nematoda</taxon>
        <taxon>Chromadorea</taxon>
        <taxon>Rhabditida</taxon>
        <taxon>Tylenchina</taxon>
        <taxon>Panagrolaimomorpha</taxon>
        <taxon>Strongyloidoidea</taxon>
        <taxon>Steinernematidae</taxon>
        <taxon>Steinernema</taxon>
    </lineage>
</organism>
<evidence type="ECO:0000256" key="8">
    <source>
        <dbReference type="ARBA" id="ARBA00023136"/>
    </source>
</evidence>
<keyword evidence="6" id="KW-0256">Endoplasmic reticulum</keyword>
<comment type="caution">
    <text evidence="15">The sequence shown here is derived from an EMBL/GenBank/DDBJ whole genome shotgun (WGS) entry which is preliminary data.</text>
</comment>
<feature type="transmembrane region" description="Helical" evidence="13">
    <location>
        <begin position="148"/>
        <end position="172"/>
    </location>
</feature>
<feature type="transmembrane region" description="Helical" evidence="13">
    <location>
        <begin position="242"/>
        <end position="264"/>
    </location>
</feature>
<evidence type="ECO:0000256" key="3">
    <source>
        <dbReference type="ARBA" id="ARBA00022670"/>
    </source>
</evidence>
<dbReference type="InterPro" id="IPR003675">
    <property type="entry name" value="Rce1/LyrA-like_dom"/>
</dbReference>
<evidence type="ECO:0000256" key="1">
    <source>
        <dbReference type="ARBA" id="ARBA00004477"/>
    </source>
</evidence>
<evidence type="ECO:0000256" key="2">
    <source>
        <dbReference type="ARBA" id="ARBA00006897"/>
    </source>
</evidence>
<dbReference type="InterPro" id="IPR039731">
    <property type="entry name" value="Rce1"/>
</dbReference>
<comment type="similarity">
    <text evidence="2">Belongs to the peptidase U48 family.</text>
</comment>
<comment type="catalytic activity">
    <reaction evidence="10">
        <text>Hydrolyzes the peptide bond -P2-(S-farnesyl or geranylgeranyl)C-P1'-P2'-P3'-COOH where P1' and P2' are amino acids with aliphatic sidechains and P3' is any C-terminal residue.</text>
        <dbReference type="EC" id="3.4.26.1"/>
    </reaction>
</comment>
<evidence type="ECO:0000313" key="15">
    <source>
        <dbReference type="EMBL" id="KAK0412255.1"/>
    </source>
</evidence>
<dbReference type="Pfam" id="PF02517">
    <property type="entry name" value="Rce1-like"/>
    <property type="match status" value="1"/>
</dbReference>